<dbReference type="Proteomes" id="UP000694888">
    <property type="component" value="Unplaced"/>
</dbReference>
<accession>A0ABM0JA60</accession>
<feature type="domain" description="Copper type II ascorbate-dependent monooxygenase C-terminal" evidence="2">
    <location>
        <begin position="30"/>
        <end position="179"/>
    </location>
</feature>
<protein>
    <submittedName>
        <fullName evidence="4">DBH-like monooxygenase protein 1 homolog</fullName>
    </submittedName>
</protein>
<organism evidence="3 4">
    <name type="scientific">Aplysia californica</name>
    <name type="common">California sea hare</name>
    <dbReference type="NCBI Taxonomy" id="6500"/>
    <lineage>
        <taxon>Eukaryota</taxon>
        <taxon>Metazoa</taxon>
        <taxon>Spiralia</taxon>
        <taxon>Lophotrochozoa</taxon>
        <taxon>Mollusca</taxon>
        <taxon>Gastropoda</taxon>
        <taxon>Heterobranchia</taxon>
        <taxon>Euthyneura</taxon>
        <taxon>Tectipleura</taxon>
        <taxon>Aplysiida</taxon>
        <taxon>Aplysioidea</taxon>
        <taxon>Aplysiidae</taxon>
        <taxon>Aplysia</taxon>
    </lineage>
</organism>
<proteinExistence type="predicted"/>
<evidence type="ECO:0000313" key="3">
    <source>
        <dbReference type="Proteomes" id="UP000694888"/>
    </source>
</evidence>
<sequence>MVRFLALCLWDIVDSSGVRIYLTSRLRQHDAGILEIGVSTDDHHVVPPLSPGFVSRGYCSAECLKESMDIASVNEVHVFANMLHSHLLGYGMKSRVVRGDQELKPLAADNNYDFDYQEMRSLAKEFTLRKGDRLLVDCLYKSPSKKEITFGGLGTRDEMCLSFLLYYPKLPVSFCISSFLYNNMPAGETSIKEYVQKLDFTKAETHQNFTKLTNESDVNALCYGNRWFKSAFIRKSQSDLRPTSPYVEPSRCPKN</sequence>
<gene>
    <name evidence="4" type="primary">LOC101855301</name>
</gene>
<dbReference type="InterPro" id="IPR008977">
    <property type="entry name" value="PHM/PNGase_F_dom_sf"/>
</dbReference>
<dbReference type="Gene3D" id="2.60.120.230">
    <property type="match status" value="1"/>
</dbReference>
<dbReference type="SUPFAM" id="SSF49742">
    <property type="entry name" value="PHM/PNGase F"/>
    <property type="match status" value="1"/>
</dbReference>
<keyword evidence="1" id="KW-1015">Disulfide bond</keyword>
<dbReference type="InterPro" id="IPR024548">
    <property type="entry name" value="Cu2_monoox_C"/>
</dbReference>
<reference evidence="4" key="1">
    <citation type="submission" date="2025-08" db="UniProtKB">
        <authorList>
            <consortium name="RefSeq"/>
        </authorList>
    </citation>
    <scope>IDENTIFICATION</scope>
</reference>
<dbReference type="InterPro" id="IPR014784">
    <property type="entry name" value="Cu2_ascorb_mOase-like_C"/>
</dbReference>
<dbReference type="PANTHER" id="PTHR10157">
    <property type="entry name" value="DOPAMINE BETA HYDROXYLASE RELATED"/>
    <property type="match status" value="1"/>
</dbReference>
<evidence type="ECO:0000313" key="4">
    <source>
        <dbReference type="RefSeq" id="XP_005088962.1"/>
    </source>
</evidence>
<evidence type="ECO:0000256" key="1">
    <source>
        <dbReference type="ARBA" id="ARBA00023157"/>
    </source>
</evidence>
<dbReference type="Pfam" id="PF03712">
    <property type="entry name" value="Cu2_monoox_C"/>
    <property type="match status" value="1"/>
</dbReference>
<dbReference type="InterPro" id="IPR000945">
    <property type="entry name" value="DBH-like"/>
</dbReference>
<dbReference type="GeneID" id="101855301"/>
<name>A0ABM0JA60_APLCA</name>
<evidence type="ECO:0000259" key="2">
    <source>
        <dbReference type="Pfam" id="PF03712"/>
    </source>
</evidence>
<dbReference type="RefSeq" id="XP_005088962.1">
    <property type="nucleotide sequence ID" value="XM_005088905.3"/>
</dbReference>
<dbReference type="PANTHER" id="PTHR10157:SF23">
    <property type="entry name" value="MOXD1 HOMOLOG 1"/>
    <property type="match status" value="1"/>
</dbReference>
<keyword evidence="3" id="KW-1185">Reference proteome</keyword>